<keyword evidence="2" id="KW-1185">Reference proteome</keyword>
<evidence type="ECO:0000313" key="3">
    <source>
        <dbReference type="WBParaSite" id="nRc.2.0.1.t42927-RA"/>
    </source>
</evidence>
<feature type="compositionally biased region" description="Basic and acidic residues" evidence="1">
    <location>
        <begin position="1"/>
        <end position="10"/>
    </location>
</feature>
<sequence>MMRARERDENETGTQQRPRLGAPEEWQCEGQLMLKVNPKLSLRDFPSLAKYEFLDEARSLNSGIHEIVGKK</sequence>
<dbReference type="WBParaSite" id="nRc.2.0.1.t42927-RA">
    <property type="protein sequence ID" value="nRc.2.0.1.t42927-RA"/>
    <property type="gene ID" value="nRc.2.0.1.g42927"/>
</dbReference>
<organism evidence="2 3">
    <name type="scientific">Romanomermis culicivorax</name>
    <name type="common">Nematode worm</name>
    <dbReference type="NCBI Taxonomy" id="13658"/>
    <lineage>
        <taxon>Eukaryota</taxon>
        <taxon>Metazoa</taxon>
        <taxon>Ecdysozoa</taxon>
        <taxon>Nematoda</taxon>
        <taxon>Enoplea</taxon>
        <taxon>Dorylaimia</taxon>
        <taxon>Mermithida</taxon>
        <taxon>Mermithoidea</taxon>
        <taxon>Mermithidae</taxon>
        <taxon>Romanomermis</taxon>
    </lineage>
</organism>
<proteinExistence type="predicted"/>
<reference evidence="3" key="1">
    <citation type="submission" date="2022-11" db="UniProtKB">
        <authorList>
            <consortium name="WormBaseParasite"/>
        </authorList>
    </citation>
    <scope>IDENTIFICATION</scope>
</reference>
<dbReference type="Proteomes" id="UP000887565">
    <property type="component" value="Unplaced"/>
</dbReference>
<protein>
    <submittedName>
        <fullName evidence="3">Uncharacterized protein</fullName>
    </submittedName>
</protein>
<name>A0A915KZI5_ROMCU</name>
<dbReference type="AlphaFoldDB" id="A0A915KZI5"/>
<feature type="region of interest" description="Disordered" evidence="1">
    <location>
        <begin position="1"/>
        <end position="24"/>
    </location>
</feature>
<evidence type="ECO:0000256" key="1">
    <source>
        <dbReference type="SAM" id="MobiDB-lite"/>
    </source>
</evidence>
<accession>A0A915KZI5</accession>
<evidence type="ECO:0000313" key="2">
    <source>
        <dbReference type="Proteomes" id="UP000887565"/>
    </source>
</evidence>